<keyword evidence="2" id="KW-0004">4Fe-4S</keyword>
<dbReference type="PANTHER" id="PTHR43787:SF3">
    <property type="entry name" value="ARYLSULFATASE REGULATORY PROTEIN"/>
    <property type="match status" value="1"/>
</dbReference>
<organism evidence="4 5">
    <name type="scientific">Geomonas subterranea</name>
    <dbReference type="NCBI Taxonomy" id="2847989"/>
    <lineage>
        <taxon>Bacteria</taxon>
        <taxon>Pseudomonadati</taxon>
        <taxon>Thermodesulfobacteriota</taxon>
        <taxon>Desulfuromonadia</taxon>
        <taxon>Geobacterales</taxon>
        <taxon>Geobacteraceae</taxon>
        <taxon>Geomonas</taxon>
    </lineage>
</organism>
<keyword evidence="2" id="KW-0408">Iron</keyword>
<gene>
    <name evidence="4" type="primary">gptM</name>
    <name evidence="4" type="ORF">KP001_04310</name>
</gene>
<dbReference type="CDD" id="cd01335">
    <property type="entry name" value="Radical_SAM"/>
    <property type="match status" value="1"/>
</dbReference>
<keyword evidence="2" id="KW-0411">Iron-sulfur</keyword>
<dbReference type="RefSeq" id="WP_217288346.1">
    <property type="nucleotide sequence ID" value="NZ_CP077683.1"/>
</dbReference>
<name>A0ABX8LJ96_9BACT</name>
<accession>A0ABX8LJ96</accession>
<evidence type="ECO:0000256" key="1">
    <source>
        <dbReference type="ARBA" id="ARBA00001966"/>
    </source>
</evidence>
<dbReference type="SFLD" id="SFLDS00029">
    <property type="entry name" value="Radical_SAM"/>
    <property type="match status" value="1"/>
</dbReference>
<proteinExistence type="predicted"/>
<dbReference type="InterPro" id="IPR026322">
    <property type="entry name" value="Geopep_mat_rSAM"/>
</dbReference>
<feature type="domain" description="Radical SAM core" evidence="3">
    <location>
        <begin position="80"/>
        <end position="313"/>
    </location>
</feature>
<keyword evidence="5" id="KW-1185">Reference proteome</keyword>
<evidence type="ECO:0000313" key="5">
    <source>
        <dbReference type="Proteomes" id="UP000683559"/>
    </source>
</evidence>
<evidence type="ECO:0000259" key="3">
    <source>
        <dbReference type="PROSITE" id="PS51918"/>
    </source>
</evidence>
<dbReference type="Pfam" id="PF04055">
    <property type="entry name" value="Radical_SAM"/>
    <property type="match status" value="1"/>
</dbReference>
<protein>
    <submittedName>
        <fullName evidence="4">Geopeptide radical SAM maturase</fullName>
    </submittedName>
</protein>
<dbReference type="Proteomes" id="UP000683559">
    <property type="component" value="Chromosome"/>
</dbReference>
<dbReference type="NCBIfam" id="TIGR04280">
    <property type="entry name" value="geopep_mat_rSAM"/>
    <property type="match status" value="1"/>
</dbReference>
<sequence length="445" mass="49012">MKLSRYLKVFPSPDRPGHVLLYSTLRSSIAAIPAETLAALQEGVLPDDGCEALRRLGMLIEDPDAEREQMRELIARANGRTRHFKASVVLNLDCNLDCGYCFEGEFRCGQYMSDATADLLVEKLVRDRISQGWDVTVTFYGGEPLLSQDLIRGISQRLREAARSHGVKYAFNLVTNGTLLDRNTALQLLPLGLQGAKFTVDGPPEIHDAQRPYASGAGSFDIIVGNLAQVCDLVSIQLGANYRPENYREFPRLLDLLPRYGITPDKLAAVMFTPVVSTGGCSDLSSGCALSEEPWLMEAVPFLREATLARGYRAPTLKPSACIVELEDNLVIDCTGKFYKCPAFMGWEGMSVGSLDEGLQDYRVSHGIGNWQVDACLDCSYLPLCFGGCRFVSKLQGNSLTEVDCRRTFYDATLEKSVLQNLTYLAPRKKATAQSTFVQAAAPPY</sequence>
<keyword evidence="2" id="KW-0479">Metal-binding</keyword>
<dbReference type="EMBL" id="CP077683">
    <property type="protein sequence ID" value="QXE91772.1"/>
    <property type="molecule type" value="Genomic_DNA"/>
</dbReference>
<dbReference type="InterPro" id="IPR007197">
    <property type="entry name" value="rSAM"/>
</dbReference>
<dbReference type="SFLD" id="SFLDG01067">
    <property type="entry name" value="SPASM/twitch_domain_containing"/>
    <property type="match status" value="1"/>
</dbReference>
<dbReference type="PANTHER" id="PTHR43787">
    <property type="entry name" value="FEMO COFACTOR BIOSYNTHESIS PROTEIN NIFB-RELATED"/>
    <property type="match status" value="1"/>
</dbReference>
<dbReference type="InterPro" id="IPR023885">
    <property type="entry name" value="4Fe4S-binding_SPASM_dom"/>
</dbReference>
<evidence type="ECO:0000256" key="2">
    <source>
        <dbReference type="ARBA" id="ARBA00022485"/>
    </source>
</evidence>
<dbReference type="NCBIfam" id="TIGR04085">
    <property type="entry name" value="rSAM_more_4Fe4S"/>
    <property type="match status" value="1"/>
</dbReference>
<evidence type="ECO:0000313" key="4">
    <source>
        <dbReference type="EMBL" id="QXE91772.1"/>
    </source>
</evidence>
<comment type="cofactor">
    <cofactor evidence="1">
        <name>[4Fe-4S] cluster</name>
        <dbReference type="ChEBI" id="CHEBI:49883"/>
    </cofactor>
</comment>
<reference evidence="4 5" key="1">
    <citation type="submission" date="2021-06" db="EMBL/GenBank/DDBJ databases">
        <title>Gemonas diversity in paddy soil.</title>
        <authorList>
            <person name="Liu G."/>
        </authorList>
    </citation>
    <scope>NUCLEOTIDE SEQUENCE [LARGE SCALE GENOMIC DNA]</scope>
    <source>
        <strain evidence="4 5">RG2</strain>
    </source>
</reference>
<dbReference type="PROSITE" id="PS51918">
    <property type="entry name" value="RADICAL_SAM"/>
    <property type="match status" value="1"/>
</dbReference>